<dbReference type="HOGENOM" id="CLU_3070190_0_0_1"/>
<name>A0A0C9TXR0_SPHS4</name>
<sequence length="53" mass="5848">MFGTISPKLRNPSLEAERYPYKGPKQPVLMPRQGSSLPSSLKKISFTPAQLAC</sequence>
<proteinExistence type="predicted"/>
<dbReference type="EMBL" id="KN837363">
    <property type="protein sequence ID" value="KIJ26594.1"/>
    <property type="molecule type" value="Genomic_DNA"/>
</dbReference>
<organism evidence="2 3">
    <name type="scientific">Sphaerobolus stellatus (strain SS14)</name>
    <dbReference type="NCBI Taxonomy" id="990650"/>
    <lineage>
        <taxon>Eukaryota</taxon>
        <taxon>Fungi</taxon>
        <taxon>Dikarya</taxon>
        <taxon>Basidiomycota</taxon>
        <taxon>Agaricomycotina</taxon>
        <taxon>Agaricomycetes</taxon>
        <taxon>Phallomycetidae</taxon>
        <taxon>Geastrales</taxon>
        <taxon>Sphaerobolaceae</taxon>
        <taxon>Sphaerobolus</taxon>
    </lineage>
</organism>
<keyword evidence="3" id="KW-1185">Reference proteome</keyword>
<evidence type="ECO:0000313" key="3">
    <source>
        <dbReference type="Proteomes" id="UP000054279"/>
    </source>
</evidence>
<feature type="region of interest" description="Disordered" evidence="1">
    <location>
        <begin position="1"/>
        <end position="40"/>
    </location>
</feature>
<protein>
    <submittedName>
        <fullName evidence="2">Uncharacterized protein</fullName>
    </submittedName>
</protein>
<evidence type="ECO:0000313" key="2">
    <source>
        <dbReference type="EMBL" id="KIJ26594.1"/>
    </source>
</evidence>
<reference evidence="2 3" key="1">
    <citation type="submission" date="2014-06" db="EMBL/GenBank/DDBJ databases">
        <title>Evolutionary Origins and Diversification of the Mycorrhizal Mutualists.</title>
        <authorList>
            <consortium name="DOE Joint Genome Institute"/>
            <consortium name="Mycorrhizal Genomics Consortium"/>
            <person name="Kohler A."/>
            <person name="Kuo A."/>
            <person name="Nagy L.G."/>
            <person name="Floudas D."/>
            <person name="Copeland A."/>
            <person name="Barry K.W."/>
            <person name="Cichocki N."/>
            <person name="Veneault-Fourrey C."/>
            <person name="LaButti K."/>
            <person name="Lindquist E.A."/>
            <person name="Lipzen A."/>
            <person name="Lundell T."/>
            <person name="Morin E."/>
            <person name="Murat C."/>
            <person name="Riley R."/>
            <person name="Ohm R."/>
            <person name="Sun H."/>
            <person name="Tunlid A."/>
            <person name="Henrissat B."/>
            <person name="Grigoriev I.V."/>
            <person name="Hibbett D.S."/>
            <person name="Martin F."/>
        </authorList>
    </citation>
    <scope>NUCLEOTIDE SEQUENCE [LARGE SCALE GENOMIC DNA]</scope>
    <source>
        <strain evidence="2 3">SS14</strain>
    </source>
</reference>
<dbReference type="Proteomes" id="UP000054279">
    <property type="component" value="Unassembled WGS sequence"/>
</dbReference>
<dbReference type="AlphaFoldDB" id="A0A0C9TXR0"/>
<accession>A0A0C9TXR0</accession>
<evidence type="ECO:0000256" key="1">
    <source>
        <dbReference type="SAM" id="MobiDB-lite"/>
    </source>
</evidence>
<gene>
    <name evidence="2" type="ORF">M422DRAFT_38141</name>
</gene>